<evidence type="ECO:0000256" key="3">
    <source>
        <dbReference type="PROSITE-ProRule" id="PRU00283"/>
    </source>
</evidence>
<dbReference type="AlphaFoldDB" id="A0A6A5XEA8"/>
<dbReference type="GO" id="GO:0003777">
    <property type="term" value="F:microtubule motor activity"/>
    <property type="evidence" value="ECO:0007669"/>
    <property type="project" value="InterPro"/>
</dbReference>
<dbReference type="InterPro" id="IPR036961">
    <property type="entry name" value="Kinesin_motor_dom_sf"/>
</dbReference>
<feature type="binding site" evidence="3">
    <location>
        <begin position="113"/>
        <end position="120"/>
    </location>
    <ligand>
        <name>ATP</name>
        <dbReference type="ChEBI" id="CHEBI:30616"/>
    </ligand>
</feature>
<evidence type="ECO:0000256" key="5">
    <source>
        <dbReference type="SAM" id="Coils"/>
    </source>
</evidence>
<dbReference type="SMART" id="SM00129">
    <property type="entry name" value="KISc"/>
    <property type="match status" value="1"/>
</dbReference>
<keyword evidence="2 3" id="KW-0067">ATP-binding</keyword>
<dbReference type="FunFam" id="3.40.850.10:FF:000050">
    <property type="entry name" value="Kinesin-like protein"/>
    <property type="match status" value="1"/>
</dbReference>
<comment type="similarity">
    <text evidence="3 4">Belongs to the TRAFAC class myosin-kinesin ATPase superfamily. Kinesin family.</text>
</comment>
<organism evidence="8 9">
    <name type="scientific">Aaosphaeria arxii CBS 175.79</name>
    <dbReference type="NCBI Taxonomy" id="1450172"/>
    <lineage>
        <taxon>Eukaryota</taxon>
        <taxon>Fungi</taxon>
        <taxon>Dikarya</taxon>
        <taxon>Ascomycota</taxon>
        <taxon>Pezizomycotina</taxon>
        <taxon>Dothideomycetes</taxon>
        <taxon>Pleosporomycetidae</taxon>
        <taxon>Pleosporales</taxon>
        <taxon>Pleosporales incertae sedis</taxon>
        <taxon>Aaosphaeria</taxon>
    </lineage>
</organism>
<dbReference type="SUPFAM" id="SSF52540">
    <property type="entry name" value="P-loop containing nucleoside triphosphate hydrolases"/>
    <property type="match status" value="1"/>
</dbReference>
<keyword evidence="4" id="KW-0493">Microtubule</keyword>
<dbReference type="GO" id="GO:0005874">
    <property type="term" value="C:microtubule"/>
    <property type="evidence" value="ECO:0007669"/>
    <property type="project" value="UniProtKB-KW"/>
</dbReference>
<dbReference type="GeneID" id="54281220"/>
<evidence type="ECO:0000313" key="9">
    <source>
        <dbReference type="Proteomes" id="UP000799778"/>
    </source>
</evidence>
<dbReference type="GO" id="GO:0008017">
    <property type="term" value="F:microtubule binding"/>
    <property type="evidence" value="ECO:0007669"/>
    <property type="project" value="InterPro"/>
</dbReference>
<dbReference type="Proteomes" id="UP000799778">
    <property type="component" value="Unassembled WGS sequence"/>
</dbReference>
<evidence type="ECO:0000259" key="7">
    <source>
        <dbReference type="PROSITE" id="PS50067"/>
    </source>
</evidence>
<feature type="domain" description="Kinesin motor" evidence="7">
    <location>
        <begin position="12"/>
        <end position="366"/>
    </location>
</feature>
<dbReference type="GO" id="GO:0005524">
    <property type="term" value="F:ATP binding"/>
    <property type="evidence" value="ECO:0007669"/>
    <property type="project" value="UniProtKB-UniRule"/>
</dbReference>
<dbReference type="InterPro" id="IPR001752">
    <property type="entry name" value="Kinesin_motor_dom"/>
</dbReference>
<evidence type="ECO:0000256" key="4">
    <source>
        <dbReference type="RuleBase" id="RU000394"/>
    </source>
</evidence>
<proteinExistence type="inferred from homology"/>
<keyword evidence="5" id="KW-0175">Coiled coil</keyword>
<dbReference type="CDD" id="cd01365">
    <property type="entry name" value="KISc_KIF1A_KIF1B"/>
    <property type="match status" value="1"/>
</dbReference>
<keyword evidence="9" id="KW-1185">Reference proteome</keyword>
<dbReference type="Pfam" id="PF00225">
    <property type="entry name" value="Kinesin"/>
    <property type="match status" value="1"/>
</dbReference>
<feature type="compositionally biased region" description="Basic and acidic residues" evidence="6">
    <location>
        <begin position="497"/>
        <end position="509"/>
    </location>
</feature>
<sequence>MAPPPMADDPGNVKVVVRCRAFLKREKEKGTQCLIRMDPATQKTTLHAPIEVDCNSNTRRVYEDKEFTFDKSFWSHDEADPHYAHQEDVYRSFGEEFLDHNFDGYHTCIFAYGQTGSGKSYTMMGTPEQPGLIPRTCEELFERIQNEPSPNTSYHVHVTYFEVYNEHVRDLLVPRTNPPIYLKIRESQTDGVYVQGLTEAEVKCYADVERLMKVGDLSRTVAATKMNDTSSRSHAVFTIRLKQIQHSLLSDETIERTARMRLVDLAGSERAKSTEASGQRLKEGGQINKSLTTLGRVIAALADPRRQGAKGRRPRDVVPYRDSVLTWLLKDSLGGNSKTAMVACIAPADYDETLSTLRYADQAKRIRTRASVNQDCMSTAQRDAQISEMAEQIRSLQVSVNAASQRKREEATELEEYQRQVTIMQRLMVESRQVSDCKIRALTSEVEDLRPRAAALQSENEALRRHLALALGELKNPIVLPPPQHPLGSPDFEQEEWGDRGFVEGDGKDNNIPIAEDDLSDDSADEDSGYDEGNDDFAVELQQEAEEFLKDLGLFRRKVGGDVDRFGLKEKLGDILGDMVVH</sequence>
<dbReference type="GO" id="GO:0007018">
    <property type="term" value="P:microtubule-based movement"/>
    <property type="evidence" value="ECO:0007669"/>
    <property type="project" value="InterPro"/>
</dbReference>
<dbReference type="EMBL" id="ML978074">
    <property type="protein sequence ID" value="KAF2011219.1"/>
    <property type="molecule type" value="Genomic_DNA"/>
</dbReference>
<name>A0A6A5XEA8_9PLEO</name>
<evidence type="ECO:0000313" key="8">
    <source>
        <dbReference type="EMBL" id="KAF2011219.1"/>
    </source>
</evidence>
<keyword evidence="3 4" id="KW-0505">Motor protein</keyword>
<dbReference type="PRINTS" id="PR00380">
    <property type="entry name" value="KINESINHEAVY"/>
</dbReference>
<dbReference type="InterPro" id="IPR027417">
    <property type="entry name" value="P-loop_NTPase"/>
</dbReference>
<feature type="region of interest" description="Disordered" evidence="6">
    <location>
        <begin position="480"/>
        <end position="534"/>
    </location>
</feature>
<dbReference type="Gene3D" id="3.40.850.10">
    <property type="entry name" value="Kinesin motor domain"/>
    <property type="match status" value="1"/>
</dbReference>
<dbReference type="PROSITE" id="PS00411">
    <property type="entry name" value="KINESIN_MOTOR_1"/>
    <property type="match status" value="1"/>
</dbReference>
<keyword evidence="1 3" id="KW-0547">Nucleotide-binding</keyword>
<gene>
    <name evidence="8" type="ORF">BU24DRAFT_354609</name>
</gene>
<dbReference type="RefSeq" id="XP_033379558.1">
    <property type="nucleotide sequence ID" value="XM_033523823.1"/>
</dbReference>
<dbReference type="InterPro" id="IPR019821">
    <property type="entry name" value="Kinesin_motor_CS"/>
</dbReference>
<dbReference type="PROSITE" id="PS50067">
    <property type="entry name" value="KINESIN_MOTOR_2"/>
    <property type="match status" value="1"/>
</dbReference>
<accession>A0A6A5XEA8</accession>
<dbReference type="PANTHER" id="PTHR47117">
    <property type="entry name" value="STAR-RELATED LIPID TRANSFER PROTEIN 9"/>
    <property type="match status" value="1"/>
</dbReference>
<evidence type="ECO:0000256" key="2">
    <source>
        <dbReference type="ARBA" id="ARBA00022840"/>
    </source>
</evidence>
<feature type="compositionally biased region" description="Acidic residues" evidence="6">
    <location>
        <begin position="515"/>
        <end position="534"/>
    </location>
</feature>
<dbReference type="OrthoDB" id="3176171at2759"/>
<evidence type="ECO:0000256" key="6">
    <source>
        <dbReference type="SAM" id="MobiDB-lite"/>
    </source>
</evidence>
<feature type="coiled-coil region" evidence="5">
    <location>
        <begin position="386"/>
        <end position="427"/>
    </location>
</feature>
<reference evidence="8" key="1">
    <citation type="journal article" date="2020" name="Stud. Mycol.">
        <title>101 Dothideomycetes genomes: a test case for predicting lifestyles and emergence of pathogens.</title>
        <authorList>
            <person name="Haridas S."/>
            <person name="Albert R."/>
            <person name="Binder M."/>
            <person name="Bloem J."/>
            <person name="Labutti K."/>
            <person name="Salamov A."/>
            <person name="Andreopoulos B."/>
            <person name="Baker S."/>
            <person name="Barry K."/>
            <person name="Bills G."/>
            <person name="Bluhm B."/>
            <person name="Cannon C."/>
            <person name="Castanera R."/>
            <person name="Culley D."/>
            <person name="Daum C."/>
            <person name="Ezra D."/>
            <person name="Gonzalez J."/>
            <person name="Henrissat B."/>
            <person name="Kuo A."/>
            <person name="Liang C."/>
            <person name="Lipzen A."/>
            <person name="Lutzoni F."/>
            <person name="Magnuson J."/>
            <person name="Mondo S."/>
            <person name="Nolan M."/>
            <person name="Ohm R."/>
            <person name="Pangilinan J."/>
            <person name="Park H.-J."/>
            <person name="Ramirez L."/>
            <person name="Alfaro M."/>
            <person name="Sun H."/>
            <person name="Tritt A."/>
            <person name="Yoshinaga Y."/>
            <person name="Zwiers L.-H."/>
            <person name="Turgeon B."/>
            <person name="Goodwin S."/>
            <person name="Spatafora J."/>
            <person name="Crous P."/>
            <person name="Grigoriev I."/>
        </authorList>
    </citation>
    <scope>NUCLEOTIDE SEQUENCE</scope>
    <source>
        <strain evidence="8">CBS 175.79</strain>
    </source>
</reference>
<evidence type="ECO:0000256" key="1">
    <source>
        <dbReference type="ARBA" id="ARBA00022741"/>
    </source>
</evidence>
<protein>
    <recommendedName>
        <fullName evidence="4">Kinesin-like protein</fullName>
    </recommendedName>
</protein>